<accession>A0A939QQB7</accession>
<evidence type="ECO:0000313" key="2">
    <source>
        <dbReference type="Proteomes" id="UP000680132"/>
    </source>
</evidence>
<sequence>MAAAYRITCDHCGAEAKLAQPGRFCSPTHRTYWHRDALITQRARLAAQADEALASGDVVALEAVARKTAALLAS</sequence>
<organism evidence="1 2">
    <name type="scientific">Microbacterium stercoris</name>
    <dbReference type="NCBI Taxonomy" id="2820289"/>
    <lineage>
        <taxon>Bacteria</taxon>
        <taxon>Bacillati</taxon>
        <taxon>Actinomycetota</taxon>
        <taxon>Actinomycetes</taxon>
        <taxon>Micrococcales</taxon>
        <taxon>Microbacteriaceae</taxon>
        <taxon>Microbacterium</taxon>
    </lineage>
</organism>
<dbReference type="Proteomes" id="UP000680132">
    <property type="component" value="Unassembled WGS sequence"/>
</dbReference>
<dbReference type="RefSeq" id="WP_208504802.1">
    <property type="nucleotide sequence ID" value="NZ_JAGFOA010000006.1"/>
</dbReference>
<gene>
    <name evidence="1" type="ORF">J5V96_14960</name>
</gene>
<name>A0A939QQB7_9MICO</name>
<reference evidence="1" key="1">
    <citation type="submission" date="2021-03" db="EMBL/GenBank/DDBJ databases">
        <title>Microbacterium sp. nov., a novel actinobacterium isolated from cow dung.</title>
        <authorList>
            <person name="Zhang L."/>
        </authorList>
    </citation>
    <scope>NUCLEOTIDE SEQUENCE</scope>
    <source>
        <strain evidence="1">NEAU-LLB</strain>
    </source>
</reference>
<dbReference type="EMBL" id="JAGFOA010000006">
    <property type="protein sequence ID" value="MBO3664795.1"/>
    <property type="molecule type" value="Genomic_DNA"/>
</dbReference>
<protein>
    <submittedName>
        <fullName evidence="1">Uncharacterized protein</fullName>
    </submittedName>
</protein>
<proteinExistence type="predicted"/>
<comment type="caution">
    <text evidence="1">The sequence shown here is derived from an EMBL/GenBank/DDBJ whole genome shotgun (WGS) entry which is preliminary data.</text>
</comment>
<evidence type="ECO:0000313" key="1">
    <source>
        <dbReference type="EMBL" id="MBO3664795.1"/>
    </source>
</evidence>
<keyword evidence="2" id="KW-1185">Reference proteome</keyword>
<dbReference type="AlphaFoldDB" id="A0A939QQB7"/>